<dbReference type="PANTHER" id="PTHR33143:SF4">
    <property type="entry name" value="VQ DOMAIN-CONTAINING PROTEIN"/>
    <property type="match status" value="1"/>
</dbReference>
<feature type="domain" description="VQ" evidence="2">
    <location>
        <begin position="77"/>
        <end position="102"/>
    </location>
</feature>
<dbReference type="PANTHER" id="PTHR33143">
    <property type="entry name" value="F16F4.1 PROTEIN-RELATED"/>
    <property type="match status" value="1"/>
</dbReference>
<dbReference type="Pfam" id="PF05678">
    <property type="entry name" value="VQ"/>
    <property type="match status" value="1"/>
</dbReference>
<sequence length="243" mass="26185">MSPTQFHDQHHHAKKEITSNGNAGGGACPPPLKVSKDSHGIKKSASSSSSSSAASSLGLTGTAKPSQQQRHPVIIYTHSPKVIHTHPKDFMGLVQKLTGLSRNDHQEDLHHHHHKNHNNHHQAPQQPKAENGCGSGGGGAASAVAEEDSKRIVTNDDNESSSVITDENCEGQVNSCFVPPLFDPPPAPFLTNIPVFTPNSADFLCVNQPYYNYTDSLFFTPNMRSSISSSSSGLDGINEFRDY</sequence>
<feature type="compositionally biased region" description="Polar residues" evidence="1">
    <location>
        <begin position="57"/>
        <end position="70"/>
    </location>
</feature>
<accession>A0A1R3JQ59</accession>
<dbReference type="GO" id="GO:0005634">
    <property type="term" value="C:nucleus"/>
    <property type="evidence" value="ECO:0007669"/>
    <property type="project" value="TreeGrafter"/>
</dbReference>
<dbReference type="OrthoDB" id="1107767at2759"/>
<dbReference type="STRING" id="210143.A0A1R3JQ59"/>
<dbReference type="EMBL" id="AWWV01007310">
    <property type="protein sequence ID" value="OMO96999.1"/>
    <property type="molecule type" value="Genomic_DNA"/>
</dbReference>
<dbReference type="OMA" id="QPFANFD"/>
<protein>
    <submittedName>
        <fullName evidence="3">VQ motif-containing protein</fullName>
    </submittedName>
</protein>
<name>A0A1R3JQ59_COCAP</name>
<proteinExistence type="predicted"/>
<feature type="compositionally biased region" description="Basic residues" evidence="1">
    <location>
        <begin position="111"/>
        <end position="120"/>
    </location>
</feature>
<evidence type="ECO:0000313" key="4">
    <source>
        <dbReference type="Proteomes" id="UP000188268"/>
    </source>
</evidence>
<comment type="caution">
    <text evidence="3">The sequence shown here is derived from an EMBL/GenBank/DDBJ whole genome shotgun (WGS) entry which is preliminary data.</text>
</comment>
<dbReference type="InterPro" id="IPR039607">
    <property type="entry name" value="VQ_8/17/18/20/21/25"/>
</dbReference>
<dbReference type="GO" id="GO:0080092">
    <property type="term" value="P:regulation of pollen tube growth"/>
    <property type="evidence" value="ECO:0007669"/>
    <property type="project" value="EnsemblPlants"/>
</dbReference>
<dbReference type="Proteomes" id="UP000188268">
    <property type="component" value="Unassembled WGS sequence"/>
</dbReference>
<evidence type="ECO:0000313" key="3">
    <source>
        <dbReference type="EMBL" id="OMO96999.1"/>
    </source>
</evidence>
<dbReference type="AlphaFoldDB" id="A0A1R3JQ59"/>
<evidence type="ECO:0000256" key="1">
    <source>
        <dbReference type="SAM" id="MobiDB-lite"/>
    </source>
</evidence>
<reference evidence="3 4" key="1">
    <citation type="submission" date="2013-09" db="EMBL/GenBank/DDBJ databases">
        <title>Corchorus capsularis genome sequencing.</title>
        <authorList>
            <person name="Alam M."/>
            <person name="Haque M.S."/>
            <person name="Islam M.S."/>
            <person name="Emdad E.M."/>
            <person name="Islam M.M."/>
            <person name="Ahmed B."/>
            <person name="Halim A."/>
            <person name="Hossen Q.M.M."/>
            <person name="Hossain M.Z."/>
            <person name="Ahmed R."/>
            <person name="Khan M.M."/>
            <person name="Islam R."/>
            <person name="Rashid M.M."/>
            <person name="Khan S.A."/>
            <person name="Rahman M.S."/>
            <person name="Alam M."/>
        </authorList>
    </citation>
    <scope>NUCLEOTIDE SEQUENCE [LARGE SCALE GENOMIC DNA]</scope>
    <source>
        <strain evidence="4">cv. CVL-1</strain>
        <tissue evidence="3">Whole seedling</tissue>
    </source>
</reference>
<feature type="region of interest" description="Disordered" evidence="1">
    <location>
        <begin position="107"/>
        <end position="163"/>
    </location>
</feature>
<gene>
    <name evidence="3" type="ORF">CCACVL1_04716</name>
</gene>
<organism evidence="3 4">
    <name type="scientific">Corchorus capsularis</name>
    <name type="common">Jute</name>
    <dbReference type="NCBI Taxonomy" id="210143"/>
    <lineage>
        <taxon>Eukaryota</taxon>
        <taxon>Viridiplantae</taxon>
        <taxon>Streptophyta</taxon>
        <taxon>Embryophyta</taxon>
        <taxon>Tracheophyta</taxon>
        <taxon>Spermatophyta</taxon>
        <taxon>Magnoliopsida</taxon>
        <taxon>eudicotyledons</taxon>
        <taxon>Gunneridae</taxon>
        <taxon>Pentapetalae</taxon>
        <taxon>rosids</taxon>
        <taxon>malvids</taxon>
        <taxon>Malvales</taxon>
        <taxon>Malvaceae</taxon>
        <taxon>Grewioideae</taxon>
        <taxon>Apeibeae</taxon>
        <taxon>Corchorus</taxon>
    </lineage>
</organism>
<dbReference type="Gramene" id="OMO96999">
    <property type="protein sequence ID" value="OMO96999"/>
    <property type="gene ID" value="CCACVL1_04716"/>
</dbReference>
<feature type="region of interest" description="Disordered" evidence="1">
    <location>
        <begin position="1"/>
        <end position="71"/>
    </location>
</feature>
<evidence type="ECO:0000259" key="2">
    <source>
        <dbReference type="Pfam" id="PF05678"/>
    </source>
</evidence>
<feature type="compositionally biased region" description="Low complexity" evidence="1">
    <location>
        <begin position="44"/>
        <end position="56"/>
    </location>
</feature>
<keyword evidence="4" id="KW-1185">Reference proteome</keyword>
<dbReference type="InterPro" id="IPR008889">
    <property type="entry name" value="VQ"/>
</dbReference>